<dbReference type="KEGG" id="dhe:115482752"/>
<dbReference type="RefSeq" id="XP_030079342.1">
    <property type="nucleotide sequence ID" value="XM_030223482.1"/>
</dbReference>
<evidence type="ECO:0000313" key="3">
    <source>
        <dbReference type="RefSeq" id="XP_030079342.1"/>
    </source>
</evidence>
<accession>A0A6J2SSX3</accession>
<evidence type="ECO:0000256" key="1">
    <source>
        <dbReference type="SAM" id="MobiDB-lite"/>
    </source>
</evidence>
<dbReference type="AlphaFoldDB" id="A0A6J2SSX3"/>
<feature type="compositionally biased region" description="Polar residues" evidence="1">
    <location>
        <begin position="14"/>
        <end position="30"/>
    </location>
</feature>
<protein>
    <submittedName>
        <fullName evidence="3">Nuclear fragile X mental retardation-interacting protein 2-like</fullName>
    </submittedName>
</protein>
<name>A0A6J2SSX3_DROHY</name>
<dbReference type="Proteomes" id="UP000504633">
    <property type="component" value="Unplaced"/>
</dbReference>
<evidence type="ECO:0000313" key="2">
    <source>
        <dbReference type="Proteomes" id="UP000504633"/>
    </source>
</evidence>
<proteinExistence type="predicted"/>
<sequence length="101" mass="10786">MSNLSNVLPAKAKGSTSEAKSVQNSSTTMAAKSLPAGEQATRDENAPSTSQGRQHQSSHHSSHHSSQQRQVSAASCSNSHSHSHSHSHSYSHSRKLARQCQ</sequence>
<reference evidence="3" key="1">
    <citation type="submission" date="2025-08" db="UniProtKB">
        <authorList>
            <consortium name="RefSeq"/>
        </authorList>
    </citation>
    <scope>IDENTIFICATION</scope>
    <source>
        <strain evidence="3">15085-1641.00</strain>
        <tissue evidence="3">Whole body</tissue>
    </source>
</reference>
<organism evidence="2 3">
    <name type="scientific">Drosophila hydei</name>
    <name type="common">Fruit fly</name>
    <dbReference type="NCBI Taxonomy" id="7224"/>
    <lineage>
        <taxon>Eukaryota</taxon>
        <taxon>Metazoa</taxon>
        <taxon>Ecdysozoa</taxon>
        <taxon>Arthropoda</taxon>
        <taxon>Hexapoda</taxon>
        <taxon>Insecta</taxon>
        <taxon>Pterygota</taxon>
        <taxon>Neoptera</taxon>
        <taxon>Endopterygota</taxon>
        <taxon>Diptera</taxon>
        <taxon>Brachycera</taxon>
        <taxon>Muscomorpha</taxon>
        <taxon>Ephydroidea</taxon>
        <taxon>Drosophilidae</taxon>
        <taxon>Drosophila</taxon>
    </lineage>
</organism>
<keyword evidence="2" id="KW-1185">Reference proteome</keyword>
<dbReference type="GeneID" id="115482752"/>
<feature type="compositionally biased region" description="Basic residues" evidence="1">
    <location>
        <begin position="81"/>
        <end position="101"/>
    </location>
</feature>
<gene>
    <name evidence="3" type="primary">LOC115482752</name>
</gene>
<feature type="compositionally biased region" description="Low complexity" evidence="1">
    <location>
        <begin position="64"/>
        <end position="80"/>
    </location>
</feature>
<feature type="region of interest" description="Disordered" evidence="1">
    <location>
        <begin position="1"/>
        <end position="101"/>
    </location>
</feature>